<evidence type="ECO:0000313" key="2">
    <source>
        <dbReference type="EMBL" id="RJY08250.1"/>
    </source>
</evidence>
<evidence type="ECO:0000313" key="3">
    <source>
        <dbReference type="Proteomes" id="UP000285232"/>
    </source>
</evidence>
<keyword evidence="1" id="KW-0732">Signal</keyword>
<reference evidence="2 3" key="1">
    <citation type="journal article" date="2017" name="Int. J. Syst. Evol. Microbiol.">
        <title>Erythrobacter aquimixticola sp. nov., isolated from the junction between the ocean and a freshwater spring.</title>
        <authorList>
            <person name="Park S."/>
            <person name="Jung Y.T."/>
            <person name="Choi S.J."/>
            <person name="Yoon J.H."/>
        </authorList>
    </citation>
    <scope>NUCLEOTIDE SEQUENCE [LARGE SCALE GENOMIC DNA]</scope>
    <source>
        <strain evidence="2 3">JSSK-14</strain>
    </source>
</reference>
<dbReference type="AlphaFoldDB" id="A0A419RR35"/>
<dbReference type="Proteomes" id="UP000285232">
    <property type="component" value="Unassembled WGS sequence"/>
</dbReference>
<dbReference type="SUPFAM" id="SSF48452">
    <property type="entry name" value="TPR-like"/>
    <property type="match status" value="1"/>
</dbReference>
<evidence type="ECO:0000256" key="1">
    <source>
        <dbReference type="SAM" id="SignalP"/>
    </source>
</evidence>
<dbReference type="Gene3D" id="1.25.40.10">
    <property type="entry name" value="Tetratricopeptide repeat domain"/>
    <property type="match status" value="1"/>
</dbReference>
<feature type="chain" id="PRO_5018981600" description="DUF1570 domain-containing protein" evidence="1">
    <location>
        <begin position="24"/>
        <end position="547"/>
    </location>
</feature>
<evidence type="ECO:0008006" key="4">
    <source>
        <dbReference type="Google" id="ProtNLM"/>
    </source>
</evidence>
<dbReference type="EMBL" id="RAHX01000001">
    <property type="protein sequence ID" value="RJY08250.1"/>
    <property type="molecule type" value="Genomic_DNA"/>
</dbReference>
<comment type="caution">
    <text evidence="2">The sequence shown here is derived from an EMBL/GenBank/DDBJ whole genome shotgun (WGS) entry which is preliminary data.</text>
</comment>
<proteinExistence type="predicted"/>
<organism evidence="2 3">
    <name type="scientific">Aurantiacibacter aquimixticola</name>
    <dbReference type="NCBI Taxonomy" id="1958945"/>
    <lineage>
        <taxon>Bacteria</taxon>
        <taxon>Pseudomonadati</taxon>
        <taxon>Pseudomonadota</taxon>
        <taxon>Alphaproteobacteria</taxon>
        <taxon>Sphingomonadales</taxon>
        <taxon>Erythrobacteraceae</taxon>
        <taxon>Aurantiacibacter</taxon>
    </lineage>
</organism>
<gene>
    <name evidence="2" type="ORF">D6201_01750</name>
</gene>
<sequence length="547" mass="61927">MTRFFTAFITLFAFVVPMTAANANDWYRAESEHFILYSKDSEADTLEFVQDLERLNEVIALFTGVDLEAADLPPSSKLTVFRYGTQADMSALAADRRDSGIGGFYIPRAEGSVAFVPRQRNRSYGRSQRRDNQTRDLQLDPRHVLFHEYVHHFMFQHADAPYPLWYSEGFAELFGNLEFGEDYFIIGELPPSRSASLARVSIDLEATLDPKPGRDRYYTDRTYGHGWLFAHHLNINPERRGQMTTYMNAIAAGASRMDAAEQAFGDLDAFEAELEEFRTGASRPLRVPYAVNPNPEVDIRRLTEAEEARMDLMIESKAGVTEEEAQSLVGQARRLLERYPNDEAVLLAAIEAEFDARNYDEAEALAERALAINPESVDAAMYFANVALRRSFEDPAQMEVARARFAAANRMENDHPFPLYGYYLTHLHDGDDALTENAKAALGAAFSYGRHDRGVRQALVHMLLLEGRTDEARIVGAQFTDGRGRLQCLVRKQFDEFEEGNREPLLETIRPDHPGEYLDDDAREARREEFEAKVEAYGCTDGGEDDA</sequence>
<dbReference type="RefSeq" id="WP_120047138.1">
    <property type="nucleotide sequence ID" value="NZ_RAHX01000001.1"/>
</dbReference>
<dbReference type="InterPro" id="IPR011990">
    <property type="entry name" value="TPR-like_helical_dom_sf"/>
</dbReference>
<accession>A0A419RR35</accession>
<dbReference type="OrthoDB" id="5523615at2"/>
<keyword evidence="3" id="KW-1185">Reference proteome</keyword>
<name>A0A419RR35_9SPHN</name>
<feature type="signal peptide" evidence="1">
    <location>
        <begin position="1"/>
        <end position="23"/>
    </location>
</feature>
<protein>
    <recommendedName>
        <fullName evidence="4">DUF1570 domain-containing protein</fullName>
    </recommendedName>
</protein>